<organism evidence="2 3">
    <name type="scientific">Dictyocaulus viviparus</name>
    <name type="common">Bovine lungworm</name>
    <dbReference type="NCBI Taxonomy" id="29172"/>
    <lineage>
        <taxon>Eukaryota</taxon>
        <taxon>Metazoa</taxon>
        <taxon>Ecdysozoa</taxon>
        <taxon>Nematoda</taxon>
        <taxon>Chromadorea</taxon>
        <taxon>Rhabditida</taxon>
        <taxon>Rhabditina</taxon>
        <taxon>Rhabditomorpha</taxon>
        <taxon>Strongyloidea</taxon>
        <taxon>Metastrongylidae</taxon>
        <taxon>Dictyocaulus</taxon>
    </lineage>
</organism>
<dbReference type="EMBL" id="KN716544">
    <property type="protein sequence ID" value="KJH43594.1"/>
    <property type="molecule type" value="Genomic_DNA"/>
</dbReference>
<reference evidence="3" key="2">
    <citation type="journal article" date="2016" name="Sci. Rep.">
        <title>Dictyocaulus viviparus genome, variome and transcriptome elucidate lungworm biology and support future intervention.</title>
        <authorList>
            <person name="McNulty S.N."/>
            <person name="Strube C."/>
            <person name="Rosa B.A."/>
            <person name="Martin J.C."/>
            <person name="Tyagi R."/>
            <person name="Choi Y.J."/>
            <person name="Wang Q."/>
            <person name="Hallsworth Pepin K."/>
            <person name="Zhang X."/>
            <person name="Ozersky P."/>
            <person name="Wilson R.K."/>
            <person name="Sternberg P.W."/>
            <person name="Gasser R.B."/>
            <person name="Mitreva M."/>
        </authorList>
    </citation>
    <scope>NUCLEOTIDE SEQUENCE [LARGE SCALE GENOMIC DNA]</scope>
    <source>
        <strain evidence="3">HannoverDv2000</strain>
    </source>
</reference>
<dbReference type="Proteomes" id="UP000053766">
    <property type="component" value="Unassembled WGS sequence"/>
</dbReference>
<dbReference type="GO" id="GO:0005664">
    <property type="term" value="C:nuclear origin of replication recognition complex"/>
    <property type="evidence" value="ECO:0007669"/>
    <property type="project" value="TreeGrafter"/>
</dbReference>
<dbReference type="GO" id="GO:0006270">
    <property type="term" value="P:DNA replication initiation"/>
    <property type="evidence" value="ECO:0007669"/>
    <property type="project" value="TreeGrafter"/>
</dbReference>
<dbReference type="GO" id="GO:0003688">
    <property type="term" value="F:DNA replication origin binding"/>
    <property type="evidence" value="ECO:0007669"/>
    <property type="project" value="TreeGrafter"/>
</dbReference>
<name>A0A0D8XIK1_DICVI</name>
<feature type="domain" description="Origin recognition complex subunit 5 C-terminal" evidence="1">
    <location>
        <begin position="672"/>
        <end position="807"/>
    </location>
</feature>
<accession>A0A0D8XIK1</accession>
<dbReference type="OrthoDB" id="365981at2759"/>
<evidence type="ECO:0000313" key="3">
    <source>
        <dbReference type="Proteomes" id="UP000053766"/>
    </source>
</evidence>
<proteinExistence type="predicted"/>
<dbReference type="Pfam" id="PF14630">
    <property type="entry name" value="ORC5_C"/>
    <property type="match status" value="1"/>
</dbReference>
<dbReference type="PANTHER" id="PTHR12705:SF0">
    <property type="entry name" value="ORIGIN RECOGNITION COMPLEX SUBUNIT 5"/>
    <property type="match status" value="1"/>
</dbReference>
<protein>
    <recommendedName>
        <fullName evidence="1">Origin recognition complex subunit 5 C-terminal domain-containing protein</fullName>
    </recommendedName>
</protein>
<sequence>MLDDGNFHNRSLFYNCLSMSKAKRYGIQSDQHISLQGSPLSFYGNAEQPSLHEIRMANAIKVGPGSYRLSTPSVSPSISTAVSRILKSAGKDASSTKHHEAESSMATDLAYFKMAAMTEKRPTKKRVYFPEVHSSDESTSKKQMRVIKRGSKKFYESLNVMDKAGNESTRQKAATTNNDVQSDLFVEPTLDVDGYEEVIVTEEYDERPVNVSSPLLMIDNRDAASGATYRELKGENNYLKEQLHACILRQNCTQCYHVCNCRVKQLEAFLRERNIHVKHLVSENLQLSIRCRKLIGLLGEEEAREFLKAFLQSHHVDAFLATSKTDEMHLRHQYRLLTTILNIWLTKQKYSQKTTYPLIGGGFRDVFTEQNLKHNNVLFMRSKSVHQLHALLFHWTCISHIHCYGIEEAGVVDAIKEELTTLHENDPLSMYVIVNCFLVNSSLKLLIDEILRELNLVHGKVDSIDALAHFLGTHFFSNENRKKLTIVLDQAQLLSSFQTSTIKSLLSLPKSMPLICRHLDEEPLIRFVTHSELPWELIGMLSTVSAPASIGFENPSEEECIDLLDAILSKDGINRKIVEYVVKTSSFECRDARRQLEILRIFVSYFHYLCFYSLPVSEFSRLQVRIACDKYSKRYGDISEIKNMKLLPIIEALNETDCFWQDENSEDSPIILPLSAKYLLIASFCASHNSPSTDKRYFTKCHGREKRSEARERRAEQAAEQRDFEAKPADLERIKCIYLALIALYPVKNIDMYIDVNPQVATLCESGLLARTTSAANLDQPRFRCMLSFEHVNEIAQSVEIPLLDYLDGWK</sequence>
<keyword evidence="3" id="KW-1185">Reference proteome</keyword>
<reference evidence="2 3" key="1">
    <citation type="submission" date="2013-11" db="EMBL/GenBank/DDBJ databases">
        <title>Draft genome of the bovine lungworm Dictyocaulus viviparus.</title>
        <authorList>
            <person name="Mitreva M."/>
        </authorList>
    </citation>
    <scope>NUCLEOTIDE SEQUENCE [LARGE SCALE GENOMIC DNA]</scope>
    <source>
        <strain evidence="2 3">HannoverDv2000</strain>
    </source>
</reference>
<dbReference type="PANTHER" id="PTHR12705">
    <property type="entry name" value="ORIGIN RECOGNITION COMPLEX SUBUNIT 5"/>
    <property type="match status" value="1"/>
</dbReference>
<evidence type="ECO:0000259" key="1">
    <source>
        <dbReference type="Pfam" id="PF14630"/>
    </source>
</evidence>
<dbReference type="STRING" id="29172.A0A0D8XIK1"/>
<dbReference type="InterPro" id="IPR020796">
    <property type="entry name" value="ORC5"/>
</dbReference>
<dbReference type="InterPro" id="IPR047088">
    <property type="entry name" value="ORC5_C"/>
</dbReference>
<gene>
    <name evidence="2" type="ORF">DICVIV_10393</name>
</gene>
<evidence type="ECO:0000313" key="2">
    <source>
        <dbReference type="EMBL" id="KJH43594.1"/>
    </source>
</evidence>
<dbReference type="AlphaFoldDB" id="A0A0D8XIK1"/>